<feature type="domain" description="DUF7674" evidence="1">
    <location>
        <begin position="14"/>
        <end position="122"/>
    </location>
</feature>
<evidence type="ECO:0000313" key="3">
    <source>
        <dbReference type="Proteomes" id="UP000228740"/>
    </source>
</evidence>
<organism evidence="2 3">
    <name type="scientific">Chryseobacterium geocarposphaerae</name>
    <dbReference type="NCBI Taxonomy" id="1416776"/>
    <lineage>
        <taxon>Bacteria</taxon>
        <taxon>Pseudomonadati</taxon>
        <taxon>Bacteroidota</taxon>
        <taxon>Flavobacteriia</taxon>
        <taxon>Flavobacteriales</taxon>
        <taxon>Weeksellaceae</taxon>
        <taxon>Chryseobacterium group</taxon>
        <taxon>Chryseobacterium</taxon>
    </lineage>
</organism>
<comment type="caution">
    <text evidence="2">The sequence shown here is derived from an EMBL/GenBank/DDBJ whole genome shotgun (WGS) entry which is preliminary data.</text>
</comment>
<gene>
    <name evidence="2" type="ORF">CLV73_0636</name>
</gene>
<dbReference type="Proteomes" id="UP000228740">
    <property type="component" value="Unassembled WGS sequence"/>
</dbReference>
<dbReference type="Pfam" id="PF24722">
    <property type="entry name" value="DUF7674"/>
    <property type="match status" value="1"/>
</dbReference>
<evidence type="ECO:0000313" key="2">
    <source>
        <dbReference type="EMBL" id="PJJ66646.1"/>
    </source>
</evidence>
<dbReference type="AlphaFoldDB" id="A0A2M9C7A8"/>
<name>A0A2M9C7A8_9FLAO</name>
<sequence>MIQIILNMNHTEAMQEILKVVPESEEEFKDTFRTRNSFMVINVFTKQIRKLIRKKDQKVLVTCLNKMDEMYKKGDQALKSAIESVFIYSLDSLTFTCDKAYKNLIFEKIPLPLKNAYLHQVYKSGI</sequence>
<evidence type="ECO:0000259" key="1">
    <source>
        <dbReference type="Pfam" id="PF24722"/>
    </source>
</evidence>
<reference evidence="2 3" key="1">
    <citation type="submission" date="2017-11" db="EMBL/GenBank/DDBJ databases">
        <title>Genomic Encyclopedia of Archaeal and Bacterial Type Strains, Phase II (KMG-II): From Individual Species to Whole Genera.</title>
        <authorList>
            <person name="Goeker M."/>
        </authorList>
    </citation>
    <scope>NUCLEOTIDE SEQUENCE [LARGE SCALE GENOMIC DNA]</scope>
    <source>
        <strain evidence="2 3">DSM 27617</strain>
    </source>
</reference>
<dbReference type="EMBL" id="PGFD01000001">
    <property type="protein sequence ID" value="PJJ66646.1"/>
    <property type="molecule type" value="Genomic_DNA"/>
</dbReference>
<dbReference type="InterPro" id="IPR056091">
    <property type="entry name" value="DUF7674"/>
</dbReference>
<keyword evidence="3" id="KW-1185">Reference proteome</keyword>
<protein>
    <recommendedName>
        <fullName evidence="1">DUF7674 domain-containing protein</fullName>
    </recommendedName>
</protein>
<proteinExistence type="predicted"/>
<accession>A0A2M9C7A8</accession>